<evidence type="ECO:0000313" key="1">
    <source>
        <dbReference type="EMBL" id="QGT51492.1"/>
    </source>
</evidence>
<gene>
    <name evidence="1" type="ORF">Unknown280_1840</name>
</gene>
<dbReference type="Pfam" id="PF05258">
    <property type="entry name" value="DciA"/>
    <property type="match status" value="1"/>
</dbReference>
<organism evidence="1">
    <name type="scientific">uncultured Spirochaetaceae bacterium</name>
    <dbReference type="NCBI Taxonomy" id="201186"/>
    <lineage>
        <taxon>Bacteria</taxon>
        <taxon>Pseudomonadati</taxon>
        <taxon>Spirochaetota</taxon>
        <taxon>Spirochaetia</taxon>
        <taxon>Spirochaetales</taxon>
        <taxon>Spirochaetaceae</taxon>
        <taxon>environmental samples</taxon>
    </lineage>
</organism>
<dbReference type="EMBL" id="MN577574">
    <property type="protein sequence ID" value="QGT51492.1"/>
    <property type="molecule type" value="Genomic_DNA"/>
</dbReference>
<reference evidence="1" key="1">
    <citation type="journal article" date="2020" name="J. ISSAAS">
        <title>Lactobacilli and other gastrointestinal microbiota of Peromyscus leucopus, reservoir host for agents of Lyme disease and other zoonoses in North America.</title>
        <authorList>
            <person name="Milovic A."/>
            <person name="Bassam K."/>
            <person name="Shao H."/>
            <person name="Chatzistamou I."/>
            <person name="Tufts D.M."/>
            <person name="Diuk-Wasser M."/>
            <person name="Barbour A.G."/>
        </authorList>
    </citation>
    <scope>NUCLEOTIDE SEQUENCE</scope>
    <source>
        <strain evidence="1">LL50</strain>
    </source>
</reference>
<proteinExistence type="predicted"/>
<sequence length="180" mass="20148">MNDERNFISGAEIVSAFFENIENQKLESGTKILGAWKTTVQKISGNGAQLSDHSRVVDLKNGILLVETDHPAWSQMLQFHKKFILTGLNRICADVKIESLAFRVRGSGVALADSGEKIAANEMKKYSEKLDAQEKILLEKGFLGKEKKFEENEDSNCGEELPENLKEIFARMNSKVAEKN</sequence>
<protein>
    <submittedName>
        <fullName evidence="1">Uncharacterized protein</fullName>
    </submittedName>
</protein>
<accession>A0A650EPV0</accession>
<dbReference type="AlphaFoldDB" id="A0A650EPV0"/>
<name>A0A650EPV0_9SPIO</name>
<dbReference type="InterPro" id="IPR007922">
    <property type="entry name" value="DciA-like"/>
</dbReference>